<comment type="caution">
    <text evidence="2">The sequence shown here is derived from an EMBL/GenBank/DDBJ whole genome shotgun (WGS) entry which is preliminary data.</text>
</comment>
<evidence type="ECO:0000313" key="3">
    <source>
        <dbReference type="Proteomes" id="UP000245609"/>
    </source>
</evidence>
<dbReference type="CDD" id="cd15465">
    <property type="entry name" value="bS6_mito"/>
    <property type="match status" value="1"/>
</dbReference>
<dbReference type="OrthoDB" id="10259681at2759"/>
<evidence type="ECO:0000313" key="2">
    <source>
        <dbReference type="EMBL" id="PVV02268.1"/>
    </source>
</evidence>
<name>A0A2T9ZCE5_9FUNG</name>
<gene>
    <name evidence="2" type="ORF">BB560_003284</name>
</gene>
<evidence type="ECO:0008006" key="4">
    <source>
        <dbReference type="Google" id="ProtNLM"/>
    </source>
</evidence>
<dbReference type="PANTHER" id="PTHR21011:SF1">
    <property type="entry name" value="SMALL RIBOSOMAL SUBUNIT PROTEIN BS6M"/>
    <property type="match status" value="1"/>
</dbReference>
<reference evidence="2 3" key="1">
    <citation type="journal article" date="2018" name="MBio">
        <title>Comparative Genomics Reveals the Core Gene Toolbox for the Fungus-Insect Symbiosis.</title>
        <authorList>
            <person name="Wang Y."/>
            <person name="Stata M."/>
            <person name="Wang W."/>
            <person name="Stajich J.E."/>
            <person name="White M.M."/>
            <person name="Moncalvo J.M."/>
        </authorList>
    </citation>
    <scope>NUCLEOTIDE SEQUENCE [LARGE SCALE GENOMIC DNA]</scope>
    <source>
        <strain evidence="2 3">SC-DP-2</strain>
    </source>
</reference>
<dbReference type="EMBL" id="MBFS01000538">
    <property type="protein sequence ID" value="PVV02268.1"/>
    <property type="molecule type" value="Genomic_DNA"/>
</dbReference>
<dbReference type="PANTHER" id="PTHR21011">
    <property type="entry name" value="MITOCHONDRIAL 28S RIBOSOMAL PROTEIN S6"/>
    <property type="match status" value="1"/>
</dbReference>
<dbReference type="GO" id="GO:0003735">
    <property type="term" value="F:structural constituent of ribosome"/>
    <property type="evidence" value="ECO:0007669"/>
    <property type="project" value="InterPro"/>
</dbReference>
<dbReference type="GO" id="GO:0006412">
    <property type="term" value="P:translation"/>
    <property type="evidence" value="ECO:0007669"/>
    <property type="project" value="InterPro"/>
</dbReference>
<dbReference type="STRING" id="133381.A0A2T9ZCE5"/>
<accession>A0A2T9ZCE5</accession>
<keyword evidence="3" id="KW-1185">Reference proteome</keyword>
<dbReference type="GO" id="GO:0070181">
    <property type="term" value="F:small ribosomal subunit rRNA binding"/>
    <property type="evidence" value="ECO:0007669"/>
    <property type="project" value="TreeGrafter"/>
</dbReference>
<dbReference type="Proteomes" id="UP000245609">
    <property type="component" value="Unassembled WGS sequence"/>
</dbReference>
<dbReference type="SUPFAM" id="SSF54995">
    <property type="entry name" value="Ribosomal protein S6"/>
    <property type="match status" value="1"/>
</dbReference>
<sequence>MPFYEILTISKAELSDVILGDLLKHTSRSVLDAGGVVRGFAPLGMNKTLPYRMHKNKEWHRTGSYWNFQFYANPKLASKVLDELRTDHRVIRANMIRIAEKFQHYVRPKE</sequence>
<evidence type="ECO:0000256" key="1">
    <source>
        <dbReference type="ARBA" id="ARBA00009512"/>
    </source>
</evidence>
<comment type="similarity">
    <text evidence="1">Belongs to the bacterial ribosomal protein bS6 family.</text>
</comment>
<dbReference type="AlphaFoldDB" id="A0A2T9ZCE5"/>
<organism evidence="2 3">
    <name type="scientific">Smittium megazygosporum</name>
    <dbReference type="NCBI Taxonomy" id="133381"/>
    <lineage>
        <taxon>Eukaryota</taxon>
        <taxon>Fungi</taxon>
        <taxon>Fungi incertae sedis</taxon>
        <taxon>Zoopagomycota</taxon>
        <taxon>Kickxellomycotina</taxon>
        <taxon>Harpellomycetes</taxon>
        <taxon>Harpellales</taxon>
        <taxon>Legeriomycetaceae</taxon>
        <taxon>Smittium</taxon>
    </lineage>
</organism>
<dbReference type="InterPro" id="IPR000529">
    <property type="entry name" value="Ribosomal_bS6"/>
</dbReference>
<proteinExistence type="inferred from homology"/>
<dbReference type="Gene3D" id="3.30.70.60">
    <property type="match status" value="1"/>
</dbReference>
<dbReference type="GO" id="GO:0005763">
    <property type="term" value="C:mitochondrial small ribosomal subunit"/>
    <property type="evidence" value="ECO:0007669"/>
    <property type="project" value="TreeGrafter"/>
</dbReference>
<dbReference type="InterPro" id="IPR035980">
    <property type="entry name" value="Ribosomal_bS6_sf"/>
</dbReference>
<dbReference type="InterPro" id="IPR014717">
    <property type="entry name" value="Transl_elong_EF1B/ribsomal_bS6"/>
</dbReference>
<dbReference type="Pfam" id="PF01250">
    <property type="entry name" value="Ribosomal_S6"/>
    <property type="match status" value="1"/>
</dbReference>
<protein>
    <recommendedName>
        <fullName evidence="4">Ribosomal protein S6</fullName>
    </recommendedName>
</protein>